<comment type="subcellular location">
    <subcellularLocation>
        <location evidence="1">Cell membrane</location>
    </subcellularLocation>
</comment>
<dbReference type="AlphaFoldDB" id="A0A7U3YHV2"/>
<feature type="domain" description="HAMP" evidence="10">
    <location>
        <begin position="60"/>
        <end position="112"/>
    </location>
</feature>
<evidence type="ECO:0000256" key="3">
    <source>
        <dbReference type="ARBA" id="ARBA00023136"/>
    </source>
</evidence>
<dbReference type="SMART" id="SM00283">
    <property type="entry name" value="MA"/>
    <property type="match status" value="1"/>
</dbReference>
<dbReference type="SMART" id="SM00304">
    <property type="entry name" value="HAMP"/>
    <property type="match status" value="1"/>
</dbReference>
<feature type="domain" description="Methyl-accepting transducer" evidence="9">
    <location>
        <begin position="131"/>
        <end position="367"/>
    </location>
</feature>
<dbReference type="CDD" id="cd11386">
    <property type="entry name" value="MCP_signal"/>
    <property type="match status" value="1"/>
</dbReference>
<dbReference type="GO" id="GO:0004888">
    <property type="term" value="F:transmembrane signaling receptor activity"/>
    <property type="evidence" value="ECO:0007669"/>
    <property type="project" value="InterPro"/>
</dbReference>
<dbReference type="GO" id="GO:0007165">
    <property type="term" value="P:signal transduction"/>
    <property type="evidence" value="ECO:0007669"/>
    <property type="project" value="UniProtKB-KW"/>
</dbReference>
<keyword evidence="2" id="KW-1003">Cell membrane</keyword>
<comment type="similarity">
    <text evidence="5">Belongs to the methyl-accepting chemotaxis (MCP) protein family.</text>
</comment>
<evidence type="ECO:0000256" key="8">
    <source>
        <dbReference type="SAM" id="Phobius"/>
    </source>
</evidence>
<feature type="transmembrane region" description="Helical" evidence="8">
    <location>
        <begin position="12"/>
        <end position="31"/>
    </location>
</feature>
<evidence type="ECO:0000256" key="1">
    <source>
        <dbReference type="ARBA" id="ARBA00004236"/>
    </source>
</evidence>
<dbReference type="Pfam" id="PF00672">
    <property type="entry name" value="HAMP"/>
    <property type="match status" value="1"/>
</dbReference>
<keyword evidence="4 6" id="KW-0807">Transducer</keyword>
<gene>
    <name evidence="11" type="ORF">GY4MC1_3408</name>
</gene>
<accession>A0A7U3YHV2</accession>
<dbReference type="CDD" id="cd06225">
    <property type="entry name" value="HAMP"/>
    <property type="match status" value="1"/>
</dbReference>
<evidence type="ECO:0000259" key="10">
    <source>
        <dbReference type="PROSITE" id="PS50885"/>
    </source>
</evidence>
<dbReference type="Gene3D" id="6.10.340.10">
    <property type="match status" value="1"/>
</dbReference>
<dbReference type="PROSITE" id="PS50111">
    <property type="entry name" value="CHEMOTAXIS_TRANSDUC_2"/>
    <property type="match status" value="1"/>
</dbReference>
<organism evidence="11">
    <name type="scientific">Geobacillus sp. (strain Y4.1MC1)</name>
    <dbReference type="NCBI Taxonomy" id="581103"/>
    <lineage>
        <taxon>Bacteria</taxon>
        <taxon>Bacillati</taxon>
        <taxon>Bacillota</taxon>
        <taxon>Bacilli</taxon>
        <taxon>Bacillales</taxon>
        <taxon>Anoxybacillaceae</taxon>
        <taxon>Geobacillus</taxon>
    </lineage>
</organism>
<dbReference type="Gene3D" id="1.10.287.950">
    <property type="entry name" value="Methyl-accepting chemotaxis protein"/>
    <property type="match status" value="1"/>
</dbReference>
<dbReference type="SUPFAM" id="SSF58104">
    <property type="entry name" value="Methyl-accepting chemotaxis protein (MCP) signaling domain"/>
    <property type="match status" value="1"/>
</dbReference>
<keyword evidence="8" id="KW-1133">Transmembrane helix</keyword>
<dbReference type="InterPro" id="IPR004089">
    <property type="entry name" value="MCPsignal_dom"/>
</dbReference>
<evidence type="ECO:0000256" key="2">
    <source>
        <dbReference type="ARBA" id="ARBA00022475"/>
    </source>
</evidence>
<evidence type="ECO:0000256" key="6">
    <source>
        <dbReference type="PROSITE-ProRule" id="PRU00284"/>
    </source>
</evidence>
<dbReference type="GO" id="GO:0006935">
    <property type="term" value="P:chemotaxis"/>
    <property type="evidence" value="ECO:0007669"/>
    <property type="project" value="InterPro"/>
</dbReference>
<evidence type="ECO:0000256" key="4">
    <source>
        <dbReference type="ARBA" id="ARBA00023224"/>
    </source>
</evidence>
<dbReference type="EMBL" id="CP002293">
    <property type="protein sequence ID" value="ADP76069.1"/>
    <property type="molecule type" value="Genomic_DNA"/>
</dbReference>
<sequence length="417" mass="45154">MSLHSYIFRTMFIVIPGTAFIGLGVCMANGISSAAFWWTLVAMILFGAVIGVISAMLNYRRFIAPIALINQHLDKMTNGDLSARVPMNEVRQLKPIAVSLNKMVETWQEVIANIQCHSDEMTQFSAQLTTIAEQTMKATEQIAAAMETMASSSEQQTKTAQEASQVMNEISDTLTQVAENTKYVSANANETSAKAQSGKQSISQMEEQMRFIYEHVQSLEQVVKGLGERSNEIGQITQVITGIASQTNLLALNAAIEAARAGEQGKGFAVVADEVRKLAEQSAQSAKQISQLIGYIQEETEKAIASMETVVSEVSQGIHFAQTAERSFEQIRESVSGVSAQIGQVSATIEQMTENAKRVAASISHMAEMVEQSSSSSANISAATQEQMASVEETASSASSLSEMAANMQMMLKRFTV</sequence>
<name>A0A7U3YHV2_GEOS0</name>
<keyword evidence="8" id="KW-0812">Transmembrane</keyword>
<dbReference type="PANTHER" id="PTHR32089:SF114">
    <property type="entry name" value="METHYL-ACCEPTING CHEMOTAXIS PROTEIN MCPB"/>
    <property type="match status" value="1"/>
</dbReference>
<evidence type="ECO:0000256" key="7">
    <source>
        <dbReference type="SAM" id="MobiDB-lite"/>
    </source>
</evidence>
<dbReference type="Pfam" id="PF00015">
    <property type="entry name" value="MCPsignal"/>
    <property type="match status" value="1"/>
</dbReference>
<proteinExistence type="inferred from homology"/>
<dbReference type="InterPro" id="IPR004090">
    <property type="entry name" value="Chemotax_Me-accpt_rcpt"/>
</dbReference>
<feature type="region of interest" description="Disordered" evidence="7">
    <location>
        <begin position="370"/>
        <end position="396"/>
    </location>
</feature>
<feature type="transmembrane region" description="Helical" evidence="8">
    <location>
        <begin position="37"/>
        <end position="59"/>
    </location>
</feature>
<dbReference type="PANTHER" id="PTHR32089">
    <property type="entry name" value="METHYL-ACCEPTING CHEMOTAXIS PROTEIN MCPB"/>
    <property type="match status" value="1"/>
</dbReference>
<dbReference type="GO" id="GO:0005886">
    <property type="term" value="C:plasma membrane"/>
    <property type="evidence" value="ECO:0007669"/>
    <property type="project" value="UniProtKB-SubCell"/>
</dbReference>
<evidence type="ECO:0000256" key="5">
    <source>
        <dbReference type="ARBA" id="ARBA00029447"/>
    </source>
</evidence>
<feature type="compositionally biased region" description="Low complexity" evidence="7">
    <location>
        <begin position="373"/>
        <end position="396"/>
    </location>
</feature>
<evidence type="ECO:0000259" key="9">
    <source>
        <dbReference type="PROSITE" id="PS50111"/>
    </source>
</evidence>
<evidence type="ECO:0000313" key="11">
    <source>
        <dbReference type="EMBL" id="ADP76069.1"/>
    </source>
</evidence>
<reference evidence="11" key="1">
    <citation type="submission" date="2010-10" db="EMBL/GenBank/DDBJ databases">
        <title>Complete sequence of chromosome of Geobacillus sp. Y4.1MC1.</title>
        <authorList>
            <consortium name="US DOE Joint Genome Institute"/>
            <person name="Lucas S."/>
            <person name="Copeland A."/>
            <person name="Lapidus A."/>
            <person name="Cheng J.-F."/>
            <person name="Bruce D."/>
            <person name="Goodwin L."/>
            <person name="Pitluck S."/>
            <person name="Chertkov O."/>
            <person name="Zhang X."/>
            <person name="Detter J.C."/>
            <person name="Han C."/>
            <person name="Tapia R."/>
            <person name="Land M."/>
            <person name="Hauser L."/>
            <person name="Jeffries C."/>
            <person name="Kyrpides N."/>
            <person name="Ivanova N."/>
            <person name="Ovchinnikova G."/>
            <person name="Brumm P."/>
            <person name="Mead D."/>
            <person name="Woyke T."/>
        </authorList>
    </citation>
    <scope>NUCLEOTIDE SEQUENCE [LARGE SCALE GENOMIC DNA]</scope>
    <source>
        <strain evidence="11">Y4.1MC1</strain>
    </source>
</reference>
<keyword evidence="3 8" id="KW-0472">Membrane</keyword>
<dbReference type="InterPro" id="IPR003660">
    <property type="entry name" value="HAMP_dom"/>
</dbReference>
<dbReference type="PRINTS" id="PR00260">
    <property type="entry name" value="CHEMTRNSDUCR"/>
</dbReference>
<dbReference type="KEGG" id="gmc:GY4MC1_3408"/>
<protein>
    <submittedName>
        <fullName evidence="11">Methyl-accepting chemotaxis sensory transducer</fullName>
    </submittedName>
</protein>
<dbReference type="PROSITE" id="PS50885">
    <property type="entry name" value="HAMP"/>
    <property type="match status" value="1"/>
</dbReference>